<feature type="region of interest" description="Disordered" evidence="12">
    <location>
        <begin position="917"/>
        <end position="967"/>
    </location>
</feature>
<keyword evidence="14" id="KW-1185">Reference proteome</keyword>
<evidence type="ECO:0000256" key="9">
    <source>
        <dbReference type="ARBA" id="ARBA00023212"/>
    </source>
</evidence>
<feature type="region of interest" description="Disordered" evidence="12">
    <location>
        <begin position="500"/>
        <end position="572"/>
    </location>
</feature>
<dbReference type="GeneID" id="109576126"/>
<keyword evidence="11" id="KW-0137">Centromere</keyword>
<evidence type="ECO:0000256" key="3">
    <source>
        <dbReference type="ARBA" id="ARBA00004629"/>
    </source>
</evidence>
<keyword evidence="6" id="KW-0677">Repeat</keyword>
<dbReference type="Pfam" id="PF23271">
    <property type="entry name" value="HEAT_GCN1"/>
    <property type="match status" value="1"/>
</dbReference>
<feature type="compositionally biased region" description="Gly residues" evidence="12">
    <location>
        <begin position="53"/>
        <end position="67"/>
    </location>
</feature>
<evidence type="ECO:0000256" key="1">
    <source>
        <dbReference type="ARBA" id="ARBA00004300"/>
    </source>
</evidence>
<dbReference type="InterPro" id="IPR011989">
    <property type="entry name" value="ARM-like"/>
</dbReference>
<evidence type="ECO:0000256" key="12">
    <source>
        <dbReference type="SAM" id="MobiDB-lite"/>
    </source>
</evidence>
<evidence type="ECO:0000256" key="11">
    <source>
        <dbReference type="ARBA" id="ARBA00023328"/>
    </source>
</evidence>
<feature type="compositionally biased region" description="Polar residues" evidence="12">
    <location>
        <begin position="940"/>
        <end position="961"/>
    </location>
</feature>
<dbReference type="Pfam" id="PF21040">
    <property type="entry name" value="CEP104-like_TOG"/>
    <property type="match status" value="1"/>
</dbReference>
<evidence type="ECO:0000313" key="14">
    <source>
        <dbReference type="Proteomes" id="UP001652663"/>
    </source>
</evidence>
<feature type="compositionally biased region" description="Low complexity" evidence="12">
    <location>
        <begin position="650"/>
        <end position="664"/>
    </location>
</feature>
<feature type="compositionally biased region" description="Polar residues" evidence="12">
    <location>
        <begin position="919"/>
        <end position="931"/>
    </location>
</feature>
<feature type="domain" description="TOG" evidence="13">
    <location>
        <begin position="1090"/>
        <end position="1326"/>
    </location>
</feature>
<dbReference type="PANTHER" id="PTHR21567:SF30">
    <property type="entry name" value="CLIP-ASSOCIATING PROTEIN 2"/>
    <property type="match status" value="1"/>
</dbReference>
<protein>
    <submittedName>
        <fullName evidence="15">CLIP-associating protein 2 isoform X30</fullName>
    </submittedName>
</protein>
<dbReference type="SUPFAM" id="SSF48371">
    <property type="entry name" value="ARM repeat"/>
    <property type="match status" value="2"/>
</dbReference>
<name>A0ABM4RD34_BOSIN</name>
<comment type="subcellular location">
    <subcellularLocation>
        <location evidence="3">Chromosome</location>
        <location evidence="3">Centromere</location>
        <location evidence="3">Kinetochore</location>
    </subcellularLocation>
    <subcellularLocation>
        <location evidence="1">Cytoplasm</location>
        <location evidence="1">Cytoskeleton</location>
        <location evidence="1">Microtubule organizing center</location>
        <location evidence="1">Centrosome</location>
    </subcellularLocation>
    <subcellularLocation>
        <location evidence="2">Golgi apparatus</location>
        <location evidence="2">trans-Golgi network</location>
    </subcellularLocation>
</comment>
<feature type="region of interest" description="Disordered" evidence="12">
    <location>
        <begin position="320"/>
        <end position="343"/>
    </location>
</feature>
<dbReference type="Proteomes" id="UP001652663">
    <property type="component" value="Chromosome 22"/>
</dbReference>
<dbReference type="RefSeq" id="XP_070633458.1">
    <property type="nucleotide sequence ID" value="XM_070777357.1"/>
</dbReference>
<evidence type="ECO:0000256" key="7">
    <source>
        <dbReference type="ARBA" id="ARBA00022838"/>
    </source>
</evidence>
<evidence type="ECO:0000256" key="6">
    <source>
        <dbReference type="ARBA" id="ARBA00022737"/>
    </source>
</evidence>
<keyword evidence="8" id="KW-0333">Golgi apparatus</keyword>
<dbReference type="Pfam" id="PF12348">
    <property type="entry name" value="CLASP_N"/>
    <property type="match status" value="1"/>
</dbReference>
<evidence type="ECO:0000256" key="8">
    <source>
        <dbReference type="ARBA" id="ARBA00023034"/>
    </source>
</evidence>
<organism evidence="14 15">
    <name type="scientific">Bos indicus</name>
    <name type="common">Zebu</name>
    <dbReference type="NCBI Taxonomy" id="9915"/>
    <lineage>
        <taxon>Eukaryota</taxon>
        <taxon>Metazoa</taxon>
        <taxon>Chordata</taxon>
        <taxon>Craniata</taxon>
        <taxon>Vertebrata</taxon>
        <taxon>Euteleostomi</taxon>
        <taxon>Mammalia</taxon>
        <taxon>Eutheria</taxon>
        <taxon>Laurasiatheria</taxon>
        <taxon>Artiodactyla</taxon>
        <taxon>Ruminantia</taxon>
        <taxon>Pecora</taxon>
        <taxon>Bovidae</taxon>
        <taxon>Bovinae</taxon>
        <taxon>Bos</taxon>
    </lineage>
</organism>
<feature type="compositionally biased region" description="Basic and acidic residues" evidence="12">
    <location>
        <begin position="417"/>
        <end position="431"/>
    </location>
</feature>
<evidence type="ECO:0000256" key="10">
    <source>
        <dbReference type="ARBA" id="ARBA00023306"/>
    </source>
</evidence>
<dbReference type="Gene3D" id="1.25.10.10">
    <property type="entry name" value="Leucine-rich Repeat Variant"/>
    <property type="match status" value="3"/>
</dbReference>
<dbReference type="InterPro" id="IPR057546">
    <property type="entry name" value="HEAT_GCN1"/>
</dbReference>
<dbReference type="PANTHER" id="PTHR21567">
    <property type="entry name" value="CLASP"/>
    <property type="match status" value="1"/>
</dbReference>
<evidence type="ECO:0000256" key="4">
    <source>
        <dbReference type="ARBA" id="ARBA00022454"/>
    </source>
</evidence>
<keyword evidence="10" id="KW-0131">Cell cycle</keyword>
<dbReference type="InterPro" id="IPR024395">
    <property type="entry name" value="CLASP_N_dom"/>
</dbReference>
<feature type="domain" description="TOG" evidence="13">
    <location>
        <begin position="670"/>
        <end position="924"/>
    </location>
</feature>
<feature type="compositionally biased region" description="Basic and acidic residues" evidence="12">
    <location>
        <begin position="994"/>
        <end position="1011"/>
    </location>
</feature>
<feature type="domain" description="TOG" evidence="13">
    <location>
        <begin position="90"/>
        <end position="323"/>
    </location>
</feature>
<keyword evidence="4" id="KW-0158">Chromosome</keyword>
<feature type="compositionally biased region" description="Polar residues" evidence="12">
    <location>
        <begin position="456"/>
        <end position="465"/>
    </location>
</feature>
<feature type="region of interest" description="Disordered" evidence="12">
    <location>
        <begin position="635"/>
        <end position="668"/>
    </location>
</feature>
<keyword evidence="7" id="KW-0995">Kinetochore</keyword>
<feature type="region of interest" description="Disordered" evidence="12">
    <location>
        <begin position="410"/>
        <end position="482"/>
    </location>
</feature>
<proteinExistence type="predicted"/>
<feature type="compositionally biased region" description="Basic and acidic residues" evidence="12">
    <location>
        <begin position="635"/>
        <end position="646"/>
    </location>
</feature>
<keyword evidence="9" id="KW-0206">Cytoskeleton</keyword>
<feature type="region of interest" description="Disordered" evidence="12">
    <location>
        <begin position="17"/>
        <end position="67"/>
    </location>
</feature>
<evidence type="ECO:0000259" key="13">
    <source>
        <dbReference type="SMART" id="SM01349"/>
    </source>
</evidence>
<gene>
    <name evidence="15" type="primary">CLASP2</name>
</gene>
<dbReference type="InterPro" id="IPR016024">
    <property type="entry name" value="ARM-type_fold"/>
</dbReference>
<dbReference type="SMART" id="SM01349">
    <property type="entry name" value="TOG"/>
    <property type="match status" value="3"/>
</dbReference>
<reference evidence="15" key="1">
    <citation type="submission" date="2025-08" db="UniProtKB">
        <authorList>
            <consortium name="RefSeq"/>
        </authorList>
    </citation>
    <scope>IDENTIFICATION</scope>
    <source>
        <tissue evidence="15">Blood</tissue>
    </source>
</reference>
<feature type="region of interest" description="Disordered" evidence="12">
    <location>
        <begin position="991"/>
        <end position="1034"/>
    </location>
</feature>
<evidence type="ECO:0000256" key="2">
    <source>
        <dbReference type="ARBA" id="ARBA00004601"/>
    </source>
</evidence>
<accession>A0ABM4RD34</accession>
<evidence type="ECO:0000313" key="15">
    <source>
        <dbReference type="RefSeq" id="XP_070633458.1"/>
    </source>
</evidence>
<sequence>MRRLICKRICDYKSFDDEESVDGNRPSSAASAFKVPAPKTSGNPVNSARKPGSAGGPKVGGASKEGGAGAVDEDDFIKAFTDVPSVQIYSSRELEETLNKIREILSDDKHDWDQRANALKKIRSLLVAGAAQYDCFFQHLRLLDGALKLSAKDLRSQVVREACITVAHLSTVLGNKFDHGAEAIVPTLFNLVPNSAKVMATSGCAAIRFIIRHTHVPRLIPLITSNCTSKSVPVRRRSFEFLDLLLQEWQTHSLERHAAVLVETIKKGIHDADAEARVEARKTYMGLRNHFPGEAETLYNSLEPSYQKSLQTYLKSSGSVASLPQSDRSSSSSQESLNRPFSAKWSTANPSAVAGRVSAGSSKASSLPGSLQRSRSDIDVNAAAGAKAHHAAGQAVRSGRLGAGALNPGSYASLEDTSDKMDGTASEDGRVRAKLSAPLASMGNAKTDSRGRSRTKMVSQSQRSSSPDKNEAGSRSGSPGRVLTTTALSTVSSGVQRVLVNSASTQKRSKIPRSQGCSREASPSRLSVARSSRIPRPSVSQGCSREASRESSRDTSPVRSFQPLASRHHSRSTGALYAPDVYGVSGPGYGISQSSRLSSSVSAMRVLNTGSDVEEAVADALLLGDIRTKKKPARRRYESYGMHSDDDANSDASSACSERSYSSRNGSIPTYMRQTEDVAEVLNRCASSNWSERKEGLLGLQNLLKNQRTLSRVELKRLCEIFTRMFADPHGKVFSMFLETLVDFIQVHKDDLQDWLFVLLTQLLKKMGADLLGSVQAKVQKALDVTRESFPNDLQFNILMRFTVDQTQTPSLKTVKPALRDQLHSFWSSKVKVAILKYIETLAKQMDPGDFVNSSETRLAVSRVITWTTEPKSSDVRKAAQSVLISLFELNTPEFTMLLGALPKTFQDGATKLLHNHLRNTGNGTQGSMGSPLTRPTPRSPANWSSPLTSPTNTSQNTLSPSAFDYDTENMNSEDIYSSLRGVTEAIQNFSFRSQEDMNEPLKRDSKKDDGDSMCGGPGMSDPRAGGDATDSSQTALDNKASLLHSMPAHSSPRSRDYNPYNYSDSISPFNKSALKEAMFDDDADQFPDDLSLDHSDLVAELLKELSNHNERVEERKIALYELMKLTQEESFSVWDEHFKTILLLLLETLGDKEPTIRALALRVLREILRHQPARFKNYAELTVMKTLEAHKDPHKEVVRSAEEAASVLATSISPEQCIKVLCPIIQTADYPINLAAIKMQTKVIERVSKETLNLLLPEIMPGLIQGYDNSESSVRKACVFCLVAVHAVIGDELKPHLSQLTGSKMKLLNLYIKRAQTGSGGVDPTTDVSGQS</sequence>
<keyword evidence="5" id="KW-0963">Cytoplasm</keyword>
<feature type="compositionally biased region" description="Low complexity" evidence="12">
    <location>
        <begin position="322"/>
        <end position="340"/>
    </location>
</feature>
<dbReference type="InterPro" id="IPR034085">
    <property type="entry name" value="TOG"/>
</dbReference>
<evidence type="ECO:0000256" key="5">
    <source>
        <dbReference type="ARBA" id="ARBA00022490"/>
    </source>
</evidence>